<sequence length="93" mass="11059">MGWFYLYIKKIFYFREKLFTMKSKPSFSNLFEGLSDEDILKAFTERFNCDGALLIYLENDNENGLARWANKNGKKWVNAIMPVIKQKHLNKNI</sequence>
<reference evidence="1 2" key="1">
    <citation type="submission" date="2016-04" db="EMBL/GenBank/DDBJ databases">
        <title>Complete Genome Sequence of Chryseobacterium sp. IHBB 10212.</title>
        <authorList>
            <person name="Pal M."/>
            <person name="Swarnkar M.K."/>
            <person name="Kaushal K."/>
            <person name="Chhibber S."/>
            <person name="Singh A.K."/>
            <person name="Gulati A."/>
        </authorList>
    </citation>
    <scope>NUCLEOTIDE SEQUENCE [LARGE SCALE GENOMIC DNA]</scope>
    <source>
        <strain evidence="1 2">IHBB 10212</strain>
    </source>
</reference>
<evidence type="ECO:0000313" key="1">
    <source>
        <dbReference type="EMBL" id="ANF49952.1"/>
    </source>
</evidence>
<accession>A0A172XSY7</accession>
<evidence type="ECO:0000313" key="2">
    <source>
        <dbReference type="Proteomes" id="UP000077824"/>
    </source>
</evidence>
<name>A0A172XSY7_9FLAO</name>
<dbReference type="KEGG" id="chh:A0O34_05165"/>
<dbReference type="STRING" id="1685010.A0O34_05165"/>
<proteinExistence type="predicted"/>
<dbReference type="EMBL" id="CP015199">
    <property type="protein sequence ID" value="ANF49952.1"/>
    <property type="molecule type" value="Genomic_DNA"/>
</dbReference>
<protein>
    <submittedName>
        <fullName evidence="1">Uncharacterized protein</fullName>
    </submittedName>
</protein>
<gene>
    <name evidence="1" type="ORF">A0O34_05165</name>
</gene>
<organism evidence="1 2">
    <name type="scientific">Chryseobacterium glaciei</name>
    <dbReference type="NCBI Taxonomy" id="1685010"/>
    <lineage>
        <taxon>Bacteria</taxon>
        <taxon>Pseudomonadati</taxon>
        <taxon>Bacteroidota</taxon>
        <taxon>Flavobacteriia</taxon>
        <taxon>Flavobacteriales</taxon>
        <taxon>Weeksellaceae</taxon>
        <taxon>Chryseobacterium group</taxon>
        <taxon>Chryseobacterium</taxon>
    </lineage>
</organism>
<dbReference type="Proteomes" id="UP000077824">
    <property type="component" value="Chromosome"/>
</dbReference>
<keyword evidence="2" id="KW-1185">Reference proteome</keyword>
<dbReference type="AlphaFoldDB" id="A0A172XSY7"/>